<proteinExistence type="inferred from homology"/>
<dbReference type="GO" id="GO:0006887">
    <property type="term" value="P:exocytosis"/>
    <property type="evidence" value="ECO:0007669"/>
    <property type="project" value="UniProtKB-KW"/>
</dbReference>
<evidence type="ECO:0000256" key="5">
    <source>
        <dbReference type="SAM" id="Coils"/>
    </source>
</evidence>
<dbReference type="AlphaFoldDB" id="A0AAW2Z950"/>
<keyword evidence="3" id="KW-0268">Exocytosis</keyword>
<dbReference type="InterPro" id="IPR019160">
    <property type="entry name" value="Sec3_CC"/>
</dbReference>
<dbReference type="PANTHER" id="PTHR16092:SF14">
    <property type="entry name" value="EXOCYST COMPLEX COMPONENT 1 ISOFORM X1"/>
    <property type="match status" value="1"/>
</dbReference>
<evidence type="ECO:0000256" key="6">
    <source>
        <dbReference type="SAM" id="MobiDB-lite"/>
    </source>
</evidence>
<sequence length="1078" mass="124949">MSQVDEEQTEIWDGLISSLFNVQSGEQLMAVINVTKLNRRKGRDSEQRILCLTVYRKEQQRDVVKNIRALQLNSIITKKQKASVRLYAVRKSGKLYEVVKKYKLKRLAKIEGFKEKSREKEFILTFDNARPLSVNADKINSKNVFLCKLIQLAKENFGSLPVLEGINIEILSQFISEDEDDGNYEDELAPEAQKDLVTEDEQRIMRKILDQYNLDISDAKNVSSEIQDRLALTERENIHAILQKQDQWEGIINQLDVARSQLGEMNEWLDRYNQKLVLMQKDIEQIESENNNMEIQARNYEQLAKELNRLSVSVYYEKKLEYKEEHVARIKNESFETPDGLRKIDDAVTALENAIQERLSEGMDRMQAVLQRNVYFQGLRYNLITRFRAFMKKFLSKLPERVLKERGKNVRFTIKSGQNLDLEVNINREIQTFHVNKVHKEIGRYQKLLACTRSFQDLLEHLNNAGTAINIEDKGLLDALSDALKDKHGLPMLQMQTGYGVAMNQLYRKEFSEFLLDVKAAIKKNPSNKSTNSFRLGSGSHTEVVVEKNARVTPSASLTRSPVSNTALSSIKSSVTPRTNDTESDATQDETTESESRPSTSRSEKSKKTNTEKTEDEGSDNSDDDDSDDENDAADEKSSRTQPHHDPDEDTWTNAPTHTDLMTSSTSPRRIMQTIPHSNIGEFRHFVSTRKECEGRVDTLFALALNTVCDVVYKEQTFITHLFRVSDVPMGPTAKSERDTLLEKMFKELPSEFNHLMEWIKNKTDRFLVLGMLMATDQVLVHYGDKSRFLTLLILDIQAKLSKTLSRFVEDQIASITEHKCVIKKITLVPHVAKFPYFVDRFESIINDYADVKTATRQNADTTYLKLTNEMFANLERMAATDDKHANSFRMKNYYYFYHVTQKRLHQSVDYQKFTQTADEACVTARSNYIRWMLVWKFSSLLTFMEGLDDLLRTTEADDIIYQKQYRKDAVKYILNIYPKETFMKGLLDILKRMDKHLGPKRDRESTYKPPSDYSSVELFGVVWNHLKNEFMTKYKKFETNVKKCYGNSHITLVVSPEALEKVFEMEYNEYAKSFKNK</sequence>
<evidence type="ECO:0000256" key="4">
    <source>
        <dbReference type="ARBA" id="ARBA00023054"/>
    </source>
</evidence>
<comment type="caution">
    <text evidence="8">The sequence shown here is derived from an EMBL/GenBank/DDBJ whole genome shotgun (WGS) entry which is preliminary data.</text>
</comment>
<feature type="compositionally biased region" description="Acidic residues" evidence="6">
    <location>
        <begin position="582"/>
        <end position="593"/>
    </location>
</feature>
<gene>
    <name evidence="8" type="ORF">AKO1_001681</name>
</gene>
<evidence type="ECO:0000256" key="2">
    <source>
        <dbReference type="ARBA" id="ARBA00022448"/>
    </source>
</evidence>
<feature type="coiled-coil region" evidence="5">
    <location>
        <begin position="269"/>
        <end position="310"/>
    </location>
</feature>
<feature type="compositionally biased region" description="Polar residues" evidence="6">
    <location>
        <begin position="553"/>
        <end position="579"/>
    </location>
</feature>
<evidence type="ECO:0000259" key="7">
    <source>
        <dbReference type="SMART" id="SM01313"/>
    </source>
</evidence>
<keyword evidence="2" id="KW-0813">Transport</keyword>
<feature type="region of interest" description="Disordered" evidence="6">
    <location>
        <begin position="553"/>
        <end position="670"/>
    </location>
</feature>
<feature type="compositionally biased region" description="Basic and acidic residues" evidence="6">
    <location>
        <begin position="602"/>
        <end position="613"/>
    </location>
</feature>
<dbReference type="GO" id="GO:0000145">
    <property type="term" value="C:exocyst"/>
    <property type="evidence" value="ECO:0007669"/>
    <property type="project" value="InterPro"/>
</dbReference>
<dbReference type="InterPro" id="IPR048628">
    <property type="entry name" value="Sec3_C"/>
</dbReference>
<comment type="similarity">
    <text evidence="1">Belongs to the SEC3 family.</text>
</comment>
<evidence type="ECO:0000256" key="3">
    <source>
        <dbReference type="ARBA" id="ARBA00022483"/>
    </source>
</evidence>
<dbReference type="Proteomes" id="UP001431209">
    <property type="component" value="Unassembled WGS sequence"/>
</dbReference>
<feature type="compositionally biased region" description="Basic and acidic residues" evidence="6">
    <location>
        <begin position="634"/>
        <end position="647"/>
    </location>
</feature>
<keyword evidence="9" id="KW-1185">Reference proteome</keyword>
<dbReference type="PANTHER" id="PTHR16092">
    <property type="entry name" value="SEC3/SYNTAXIN-RELATED"/>
    <property type="match status" value="1"/>
</dbReference>
<dbReference type="Pfam" id="PF15277">
    <property type="entry name" value="Sec3-PIP2_bind"/>
    <property type="match status" value="1"/>
</dbReference>
<protein>
    <submittedName>
        <fullName evidence="8">Exocyst complex component SEC3A</fullName>
    </submittedName>
</protein>
<evidence type="ECO:0000313" key="9">
    <source>
        <dbReference type="Proteomes" id="UP001431209"/>
    </source>
</evidence>
<feature type="compositionally biased region" description="Acidic residues" evidence="6">
    <location>
        <begin position="614"/>
        <end position="633"/>
    </location>
</feature>
<reference evidence="8 9" key="1">
    <citation type="submission" date="2024-03" db="EMBL/GenBank/DDBJ databases">
        <title>The Acrasis kona genome and developmental transcriptomes reveal deep origins of eukaryotic multicellular pathways.</title>
        <authorList>
            <person name="Sheikh S."/>
            <person name="Fu C.-J."/>
            <person name="Brown M.W."/>
            <person name="Baldauf S.L."/>
        </authorList>
    </citation>
    <scope>NUCLEOTIDE SEQUENCE [LARGE SCALE GENOMIC DNA]</scope>
    <source>
        <strain evidence="8 9">ATCC MYA-3509</strain>
    </source>
</reference>
<feature type="compositionally biased region" description="Polar residues" evidence="6">
    <location>
        <begin position="652"/>
        <end position="668"/>
    </location>
</feature>
<feature type="domain" description="Exocyst complex component Sec3 PIP2-binding N-terminal" evidence="7">
    <location>
        <begin position="63"/>
        <end position="156"/>
    </location>
</feature>
<accession>A0AAW2Z950</accession>
<dbReference type="EMBL" id="JAOPGA020001186">
    <property type="protein sequence ID" value="KAL0485934.1"/>
    <property type="molecule type" value="Genomic_DNA"/>
</dbReference>
<dbReference type="GO" id="GO:0005546">
    <property type="term" value="F:phosphatidylinositol-4,5-bisphosphate binding"/>
    <property type="evidence" value="ECO:0007669"/>
    <property type="project" value="TreeGrafter"/>
</dbReference>
<dbReference type="Pfam" id="PF20654">
    <property type="entry name" value="Sec3_C-term"/>
    <property type="match status" value="1"/>
</dbReference>
<organism evidence="8 9">
    <name type="scientific">Acrasis kona</name>
    <dbReference type="NCBI Taxonomy" id="1008807"/>
    <lineage>
        <taxon>Eukaryota</taxon>
        <taxon>Discoba</taxon>
        <taxon>Heterolobosea</taxon>
        <taxon>Tetramitia</taxon>
        <taxon>Eutetramitia</taxon>
        <taxon>Acrasidae</taxon>
        <taxon>Acrasis</taxon>
    </lineage>
</organism>
<dbReference type="SMART" id="SM01313">
    <property type="entry name" value="Sec3-PIP2_bind"/>
    <property type="match status" value="1"/>
</dbReference>
<dbReference type="GO" id="GO:0006893">
    <property type="term" value="P:Golgi to plasma membrane transport"/>
    <property type="evidence" value="ECO:0007669"/>
    <property type="project" value="TreeGrafter"/>
</dbReference>
<keyword evidence="4 5" id="KW-0175">Coiled coil</keyword>
<evidence type="ECO:0000256" key="1">
    <source>
        <dbReference type="ARBA" id="ARBA00006518"/>
    </source>
</evidence>
<dbReference type="Pfam" id="PF09763">
    <property type="entry name" value="Sec3_CC"/>
    <property type="match status" value="1"/>
</dbReference>
<evidence type="ECO:0000313" key="8">
    <source>
        <dbReference type="EMBL" id="KAL0485934.1"/>
    </source>
</evidence>
<dbReference type="GO" id="GO:0005886">
    <property type="term" value="C:plasma membrane"/>
    <property type="evidence" value="ECO:0007669"/>
    <property type="project" value="TreeGrafter"/>
</dbReference>
<name>A0AAW2Z950_9EUKA</name>
<dbReference type="InterPro" id="IPR028258">
    <property type="entry name" value="Sec3-PIP2_bind"/>
</dbReference>